<dbReference type="Gene3D" id="3.30.70.360">
    <property type="match status" value="1"/>
</dbReference>
<dbReference type="SUPFAM" id="SSF55031">
    <property type="entry name" value="Bacterial exopeptidase dimerisation domain"/>
    <property type="match status" value="1"/>
</dbReference>
<evidence type="ECO:0000256" key="2">
    <source>
        <dbReference type="ARBA" id="ARBA00022801"/>
    </source>
</evidence>
<dbReference type="PANTHER" id="PTHR43808">
    <property type="entry name" value="ACETYLORNITHINE DEACETYLASE"/>
    <property type="match status" value="1"/>
</dbReference>
<dbReference type="SUPFAM" id="SSF53187">
    <property type="entry name" value="Zn-dependent exopeptidases"/>
    <property type="match status" value="1"/>
</dbReference>
<keyword evidence="1" id="KW-0479">Metal-binding</keyword>
<keyword evidence="8" id="KW-1185">Reference proteome</keyword>
<dbReference type="AlphaFoldDB" id="A0A2N5CL06"/>
<feature type="signal peptide" evidence="3">
    <location>
        <begin position="1"/>
        <end position="27"/>
    </location>
</feature>
<dbReference type="KEGG" id="cfh:C1707_10955"/>
<name>A0A2N5CL06_9CAUL</name>
<dbReference type="Proteomes" id="UP000234483">
    <property type="component" value="Unassembled WGS sequence"/>
</dbReference>
<dbReference type="InterPro" id="IPR011650">
    <property type="entry name" value="Peptidase_M20_dimer"/>
</dbReference>
<dbReference type="Proteomes" id="UP000281192">
    <property type="component" value="Chromosome"/>
</dbReference>
<dbReference type="Pfam" id="PF07687">
    <property type="entry name" value="M20_dimer"/>
    <property type="match status" value="1"/>
</dbReference>
<organism evidence="6 7">
    <name type="scientific">Caulobacter flavus</name>
    <dbReference type="NCBI Taxonomy" id="1679497"/>
    <lineage>
        <taxon>Bacteria</taxon>
        <taxon>Pseudomonadati</taxon>
        <taxon>Pseudomonadota</taxon>
        <taxon>Alphaproteobacteria</taxon>
        <taxon>Caulobacterales</taxon>
        <taxon>Caulobacteraceae</taxon>
        <taxon>Caulobacter</taxon>
    </lineage>
</organism>
<dbReference type="EMBL" id="CP026100">
    <property type="protein sequence ID" value="AYV46744.1"/>
    <property type="molecule type" value="Genomic_DNA"/>
</dbReference>
<dbReference type="Gene3D" id="3.40.630.10">
    <property type="entry name" value="Zn peptidases"/>
    <property type="match status" value="1"/>
</dbReference>
<proteinExistence type="predicted"/>
<gene>
    <name evidence="5" type="ORF">C1707_10955</name>
    <name evidence="6" type="ORF">CFHF_25835</name>
</gene>
<evidence type="ECO:0000313" key="5">
    <source>
        <dbReference type="EMBL" id="AYV46744.1"/>
    </source>
</evidence>
<dbReference type="EMBL" id="PJRQ01000053">
    <property type="protein sequence ID" value="PLR06357.1"/>
    <property type="molecule type" value="Genomic_DNA"/>
</dbReference>
<keyword evidence="2" id="KW-0378">Hydrolase</keyword>
<dbReference type="GO" id="GO:0046872">
    <property type="term" value="F:metal ion binding"/>
    <property type="evidence" value="ECO:0007669"/>
    <property type="project" value="UniProtKB-KW"/>
</dbReference>
<evidence type="ECO:0000256" key="1">
    <source>
        <dbReference type="ARBA" id="ARBA00022723"/>
    </source>
</evidence>
<evidence type="ECO:0000313" key="6">
    <source>
        <dbReference type="EMBL" id="PLR06357.1"/>
    </source>
</evidence>
<evidence type="ECO:0000259" key="4">
    <source>
        <dbReference type="Pfam" id="PF07687"/>
    </source>
</evidence>
<dbReference type="Pfam" id="PF01546">
    <property type="entry name" value="Peptidase_M20"/>
    <property type="match status" value="1"/>
</dbReference>
<dbReference type="InterPro" id="IPR050072">
    <property type="entry name" value="Peptidase_M20A"/>
</dbReference>
<feature type="domain" description="Peptidase M20 dimerisation" evidence="4">
    <location>
        <begin position="229"/>
        <end position="323"/>
    </location>
</feature>
<protein>
    <submittedName>
        <fullName evidence="6">Peptidase M20</fullName>
    </submittedName>
</protein>
<dbReference type="GO" id="GO:0016787">
    <property type="term" value="F:hydrolase activity"/>
    <property type="evidence" value="ECO:0007669"/>
    <property type="project" value="UniProtKB-KW"/>
</dbReference>
<reference evidence="5 8" key="2">
    <citation type="submission" date="2018-01" db="EMBL/GenBank/DDBJ databases">
        <title>Complete genome sequence of Caulobacter flavus RHGG3.</title>
        <authorList>
            <person name="Yang E."/>
        </authorList>
    </citation>
    <scope>NUCLEOTIDE SEQUENCE [LARGE SCALE GENOMIC DNA]</scope>
    <source>
        <strain evidence="5 8">RHGG3</strain>
    </source>
</reference>
<reference evidence="6 7" key="1">
    <citation type="submission" date="2017-12" db="EMBL/GenBank/DDBJ databases">
        <title>The genome sequence of Caulobacter flavus CGMCC1 15093.</title>
        <authorList>
            <person name="Gao J."/>
            <person name="Mao X."/>
            <person name="Sun J."/>
        </authorList>
    </citation>
    <scope>NUCLEOTIDE SEQUENCE [LARGE SCALE GENOMIC DNA]</scope>
    <source>
        <strain evidence="6 7">CGMCC1 15093</strain>
    </source>
</reference>
<accession>A0A2N5CL06</accession>
<feature type="chain" id="PRO_5044577590" evidence="3">
    <location>
        <begin position="28"/>
        <end position="437"/>
    </location>
</feature>
<evidence type="ECO:0000313" key="7">
    <source>
        <dbReference type="Proteomes" id="UP000234483"/>
    </source>
</evidence>
<dbReference type="InterPro" id="IPR002933">
    <property type="entry name" value="Peptidase_M20"/>
</dbReference>
<evidence type="ECO:0000256" key="3">
    <source>
        <dbReference type="SAM" id="SignalP"/>
    </source>
</evidence>
<keyword evidence="3" id="KW-0732">Signal</keyword>
<dbReference type="OrthoDB" id="9776600at2"/>
<dbReference type="PANTHER" id="PTHR43808:SF17">
    <property type="entry name" value="PEPTIDASE M20"/>
    <property type="match status" value="1"/>
</dbReference>
<evidence type="ECO:0000313" key="8">
    <source>
        <dbReference type="Proteomes" id="UP000281192"/>
    </source>
</evidence>
<sequence>MRRLSRSMLFAASLFAAGALYGPEADAAERSDTSVKAVQKIVGGPGFKAAVKQLDADYDRTVADIVTLTEIPAPPFKEEQRAKAYLEMLKAVGLSDVEMDAEGNVMGVRAGTATKGKGPFVVIAAHLDTVFPEGTDVKVKREGTKLSAPGIGDDTRSLAVLLAYVRAMDAAKIRTKADILFVGNVGEEGPGDLRGVKHLFNQGKYKGRISAFFSMDGSDPSRIVDRGVGSKRYRVTFKGPGGHSYGAFGVVNPMTAMAQSVVDLYAVKPPADPKTTFSASVVGGGTSVNSIPNQIFLEFDMRSESAAELAKLDQTFIGILDKAVAGENAARSTKPGVVSYDAKVIGERPAGGTDPNATIVTATAAAISALGFKPEHEASSTDANLPMSLGIPAITIGAGGKGGRAHALDEWIDVEKGETLKGMQVGLAALLAVAGVE</sequence>
<dbReference type="RefSeq" id="WP_101715792.1">
    <property type="nucleotide sequence ID" value="NZ_CP026100.1"/>
</dbReference>
<dbReference type="InterPro" id="IPR036264">
    <property type="entry name" value="Bact_exopeptidase_dim_dom"/>
</dbReference>